<feature type="transmembrane region" description="Helical" evidence="1">
    <location>
        <begin position="52"/>
        <end position="68"/>
    </location>
</feature>
<keyword evidence="4" id="KW-1185">Reference proteome</keyword>
<accession>A0A370NI63</accession>
<evidence type="ECO:0000259" key="2">
    <source>
        <dbReference type="Pfam" id="PF14378"/>
    </source>
</evidence>
<dbReference type="Gene3D" id="1.20.144.10">
    <property type="entry name" value="Phosphatidic acid phosphatase type 2/haloperoxidase"/>
    <property type="match status" value="1"/>
</dbReference>
<dbReference type="InterPro" id="IPR026841">
    <property type="entry name" value="Aur1/Ipt1"/>
</dbReference>
<keyword evidence="1" id="KW-0812">Transmembrane</keyword>
<feature type="domain" description="Inositolphosphotransferase Aur1/Ipt1" evidence="2">
    <location>
        <begin position="49"/>
        <end position="185"/>
    </location>
</feature>
<evidence type="ECO:0000313" key="3">
    <source>
        <dbReference type="EMBL" id="RDK05269.1"/>
    </source>
</evidence>
<feature type="transmembrane region" description="Helical" evidence="1">
    <location>
        <begin position="75"/>
        <end position="94"/>
    </location>
</feature>
<feature type="transmembrane region" description="Helical" evidence="1">
    <location>
        <begin position="147"/>
        <end position="165"/>
    </location>
</feature>
<sequence>MNLRTRLMQQLRGWGPVGLLYILLCTFTPSSQTVLPETFLDRAIPFNPAGVWIYLSFFIMVPLTYLVVDTPTLRWLTRALQASGVVAGTIFVLWPTTLHYPTIVDNGISAQFLVWMQKWDSRCNCLPSLHGALTALCAWALAKTKNFWVTLAGFVWGLAILYTVIQIRQHVAVDLSAGMLLGLLSGIGAQLLQKRSLPEAHVASPVLRTSDSKVAQGLK</sequence>
<dbReference type="CDD" id="cd03386">
    <property type="entry name" value="PAP2_Aur1_like"/>
    <property type="match status" value="1"/>
</dbReference>
<gene>
    <name evidence="3" type="ORF">DN412_37995</name>
</gene>
<evidence type="ECO:0000256" key="1">
    <source>
        <dbReference type="SAM" id="Phobius"/>
    </source>
</evidence>
<dbReference type="GO" id="GO:0016020">
    <property type="term" value="C:membrane"/>
    <property type="evidence" value="ECO:0007669"/>
    <property type="project" value="UniProtKB-SubCell"/>
</dbReference>
<dbReference type="RefSeq" id="WP_115216255.1">
    <property type="nucleotide sequence ID" value="NZ_QKWJ01000105.1"/>
</dbReference>
<keyword evidence="1" id="KW-0472">Membrane</keyword>
<dbReference type="EMBL" id="QKWJ01000105">
    <property type="protein sequence ID" value="RDK05269.1"/>
    <property type="molecule type" value="Genomic_DNA"/>
</dbReference>
<reference evidence="4" key="1">
    <citation type="submission" date="2018-06" db="EMBL/GenBank/DDBJ databases">
        <authorList>
            <person name="Feng T."/>
            <person name="Jeon C.O."/>
        </authorList>
    </citation>
    <scope>NUCLEOTIDE SEQUENCE [LARGE SCALE GENOMIC DNA]</scope>
    <source>
        <strain evidence="4">S23</strain>
    </source>
</reference>
<dbReference type="Proteomes" id="UP000255165">
    <property type="component" value="Unassembled WGS sequence"/>
</dbReference>
<name>A0A370NI63_9BURK</name>
<protein>
    <submittedName>
        <fullName evidence="3">Inositol phosphorylceramide synthase</fullName>
    </submittedName>
</protein>
<dbReference type="Pfam" id="PF14378">
    <property type="entry name" value="PAP2_3"/>
    <property type="match status" value="1"/>
</dbReference>
<keyword evidence="1" id="KW-1133">Transmembrane helix</keyword>
<dbReference type="AlphaFoldDB" id="A0A370NI63"/>
<evidence type="ECO:0000313" key="4">
    <source>
        <dbReference type="Proteomes" id="UP000255165"/>
    </source>
</evidence>
<organism evidence="3 4">
    <name type="scientific">Cupriavidus lacunae</name>
    <dbReference type="NCBI Taxonomy" id="2666307"/>
    <lineage>
        <taxon>Bacteria</taxon>
        <taxon>Pseudomonadati</taxon>
        <taxon>Pseudomonadota</taxon>
        <taxon>Betaproteobacteria</taxon>
        <taxon>Burkholderiales</taxon>
        <taxon>Burkholderiaceae</taxon>
        <taxon>Cupriavidus</taxon>
    </lineage>
</organism>
<comment type="caution">
    <text evidence="3">The sequence shown here is derived from an EMBL/GenBank/DDBJ whole genome shotgun (WGS) entry which is preliminary data.</text>
</comment>
<proteinExistence type="predicted"/>
<feature type="transmembrane region" description="Helical" evidence="1">
    <location>
        <begin position="172"/>
        <end position="192"/>
    </location>
</feature>